<dbReference type="EMBL" id="JAJKFT010000010">
    <property type="protein sequence ID" value="MCC9631155.1"/>
    <property type="molecule type" value="Genomic_DNA"/>
</dbReference>
<dbReference type="RefSeq" id="WP_230222883.1">
    <property type="nucleotide sequence ID" value="NZ_JAJKFT010000010.1"/>
</dbReference>
<dbReference type="SUPFAM" id="SSF50939">
    <property type="entry name" value="Sialidases"/>
    <property type="match status" value="1"/>
</dbReference>
<evidence type="ECO:0000256" key="1">
    <source>
        <dbReference type="SAM" id="SignalP"/>
    </source>
</evidence>
<dbReference type="CDD" id="cd15482">
    <property type="entry name" value="Sialidase_non-viral"/>
    <property type="match status" value="1"/>
</dbReference>
<evidence type="ECO:0000259" key="2">
    <source>
        <dbReference type="Pfam" id="PF13088"/>
    </source>
</evidence>
<proteinExistence type="predicted"/>
<comment type="caution">
    <text evidence="3">The sequence shown here is derived from an EMBL/GenBank/DDBJ whole genome shotgun (WGS) entry which is preliminary data.</text>
</comment>
<dbReference type="Proteomes" id="UP001139103">
    <property type="component" value="Unassembled WGS sequence"/>
</dbReference>
<dbReference type="PANTHER" id="PTHR43752:SF2">
    <property type="entry name" value="BNR_ASP-BOX REPEAT FAMILY PROTEIN"/>
    <property type="match status" value="1"/>
</dbReference>
<sequence length="363" mass="40686">MTRLLPLLFLFAVSLPLAAMAEEPKTVLIQETGPNNPRNSEGAFVTLKDGSILYIYTRFQGKHHGDDALGFLASCVSKDHGETWEETDEPLVPKTGKENDMSVSLLRLQDGRIALFYLVKNSIKDCRLAMRTSSDEGATWSQPVDCMPGEDNYFVVNNDRIIQTKSGRLIAPAAVHMRDDKWQGAADMVCFVSDDAGKTWRRGKQTFAAHDENGRRIVTQEPGVVELKDGRILFWIRADVKAQLYAYSDDDGETFTKPQKWNFASPLAPASIKRIPSTGDLLLIWNDNPGRQRSPLSVAVSSDEGQTWTHQKTLEGNPNGWFCYTAIHFDGDDVLISYWDMSKGGIATKVNKFGLDWIYDQEK</sequence>
<accession>A0A9X1MRM2</accession>
<feature type="signal peptide" evidence="1">
    <location>
        <begin position="1"/>
        <end position="21"/>
    </location>
</feature>
<dbReference type="PANTHER" id="PTHR43752">
    <property type="entry name" value="BNR/ASP-BOX REPEAT FAMILY PROTEIN"/>
    <property type="match status" value="1"/>
</dbReference>
<feature type="domain" description="Sialidase" evidence="2">
    <location>
        <begin position="106"/>
        <end position="332"/>
    </location>
</feature>
<keyword evidence="4" id="KW-1185">Reference proteome</keyword>
<dbReference type="InterPro" id="IPR036278">
    <property type="entry name" value="Sialidase_sf"/>
</dbReference>
<protein>
    <submittedName>
        <fullName evidence="3">Glycoside hydrolase</fullName>
    </submittedName>
</protein>
<evidence type="ECO:0000313" key="4">
    <source>
        <dbReference type="Proteomes" id="UP001139103"/>
    </source>
</evidence>
<dbReference type="Gene3D" id="2.120.10.10">
    <property type="match status" value="1"/>
</dbReference>
<name>A0A9X1MRM2_9BACT</name>
<keyword evidence="1" id="KW-0732">Signal</keyword>
<dbReference type="AlphaFoldDB" id="A0A9X1MRM2"/>
<feature type="chain" id="PRO_5040970900" evidence="1">
    <location>
        <begin position="22"/>
        <end position="363"/>
    </location>
</feature>
<evidence type="ECO:0000313" key="3">
    <source>
        <dbReference type="EMBL" id="MCC9631155.1"/>
    </source>
</evidence>
<organism evidence="3 4">
    <name type="scientific">Blastopirellula sediminis</name>
    <dbReference type="NCBI Taxonomy" id="2894196"/>
    <lineage>
        <taxon>Bacteria</taxon>
        <taxon>Pseudomonadati</taxon>
        <taxon>Planctomycetota</taxon>
        <taxon>Planctomycetia</taxon>
        <taxon>Pirellulales</taxon>
        <taxon>Pirellulaceae</taxon>
        <taxon>Blastopirellula</taxon>
    </lineage>
</organism>
<gene>
    <name evidence="3" type="ORF">LOC68_22410</name>
</gene>
<dbReference type="Pfam" id="PF13088">
    <property type="entry name" value="BNR_2"/>
    <property type="match status" value="1"/>
</dbReference>
<keyword evidence="3" id="KW-0378">Hydrolase</keyword>
<reference evidence="3" key="1">
    <citation type="submission" date="2021-11" db="EMBL/GenBank/DDBJ databases">
        <title>Genome sequence.</title>
        <authorList>
            <person name="Sun Q."/>
        </authorList>
    </citation>
    <scope>NUCLEOTIDE SEQUENCE</scope>
    <source>
        <strain evidence="3">JC732</strain>
    </source>
</reference>
<dbReference type="GO" id="GO:0016787">
    <property type="term" value="F:hydrolase activity"/>
    <property type="evidence" value="ECO:0007669"/>
    <property type="project" value="UniProtKB-KW"/>
</dbReference>
<dbReference type="InterPro" id="IPR011040">
    <property type="entry name" value="Sialidase"/>
</dbReference>